<feature type="non-terminal residue" evidence="2">
    <location>
        <position position="113"/>
    </location>
</feature>
<name>A0A2M7W383_9BACT</name>
<reference evidence="3" key="1">
    <citation type="submission" date="2017-09" db="EMBL/GenBank/DDBJ databases">
        <title>Depth-based differentiation of microbial function through sediment-hosted aquifers and enrichment of novel symbionts in the deep terrestrial subsurface.</title>
        <authorList>
            <person name="Probst A.J."/>
            <person name="Ladd B."/>
            <person name="Jarett J.K."/>
            <person name="Geller-Mcgrath D.E."/>
            <person name="Sieber C.M.K."/>
            <person name="Emerson J.B."/>
            <person name="Anantharaman K."/>
            <person name="Thomas B.C."/>
            <person name="Malmstrom R."/>
            <person name="Stieglmeier M."/>
            <person name="Klingl A."/>
            <person name="Woyke T."/>
            <person name="Ryan C.M."/>
            <person name="Banfield J.F."/>
        </authorList>
    </citation>
    <scope>NUCLEOTIDE SEQUENCE [LARGE SCALE GENOMIC DNA]</scope>
</reference>
<dbReference type="EMBL" id="PFQB01000005">
    <property type="protein sequence ID" value="PJA15897.1"/>
    <property type="molecule type" value="Genomic_DNA"/>
</dbReference>
<evidence type="ECO:0000256" key="1">
    <source>
        <dbReference type="SAM" id="Phobius"/>
    </source>
</evidence>
<accession>A0A2M7W383</accession>
<keyword evidence="1" id="KW-0812">Transmembrane</keyword>
<comment type="caution">
    <text evidence="2">The sequence shown here is derived from an EMBL/GenBank/DDBJ whole genome shotgun (WGS) entry which is preliminary data.</text>
</comment>
<keyword evidence="1" id="KW-1133">Transmembrane helix</keyword>
<evidence type="ECO:0000313" key="3">
    <source>
        <dbReference type="Proteomes" id="UP000228952"/>
    </source>
</evidence>
<keyword evidence="1" id="KW-0472">Membrane</keyword>
<organism evidence="2 3">
    <name type="scientific">Candidatus Dojkabacteria bacterium CG_4_10_14_0_2_um_filter_Dojkabacteria_WS6_41_15</name>
    <dbReference type="NCBI Taxonomy" id="2014249"/>
    <lineage>
        <taxon>Bacteria</taxon>
        <taxon>Candidatus Dojkabacteria</taxon>
    </lineage>
</organism>
<evidence type="ECO:0000313" key="2">
    <source>
        <dbReference type="EMBL" id="PJA15897.1"/>
    </source>
</evidence>
<dbReference type="AlphaFoldDB" id="A0A2M7W383"/>
<protein>
    <submittedName>
        <fullName evidence="2">Uncharacterized protein</fullName>
    </submittedName>
</protein>
<proteinExistence type="predicted"/>
<feature type="transmembrane region" description="Helical" evidence="1">
    <location>
        <begin position="12"/>
        <end position="31"/>
    </location>
</feature>
<dbReference type="Proteomes" id="UP000228952">
    <property type="component" value="Unassembled WGS sequence"/>
</dbReference>
<gene>
    <name evidence="2" type="ORF">COX64_00130</name>
</gene>
<sequence length="113" mass="12502">MRIRKSTAKRLPTMFFVVAGVLVLGITGFMLSDAGKKFYEPDSRAADLECTATQKIICSDVIHVPFGWTVRCKDGLFYRYCCPSGFTNVGGYCKKVCYPDGIYPANTCSNSKC</sequence>